<reference evidence="3" key="2">
    <citation type="submission" date="2013-12" db="EMBL/GenBank/DDBJ databases">
        <authorList>
            <person name="Yu Y."/>
            <person name="Lee S."/>
            <person name="de Baynast K."/>
            <person name="Wissotski M."/>
            <person name="Liu L."/>
            <person name="Talag J."/>
            <person name="Goicoechea J."/>
            <person name="Angelova A."/>
            <person name="Jetty R."/>
            <person name="Kudrna D."/>
            <person name="Golser W."/>
            <person name="Rivera L."/>
            <person name="Zhang J."/>
            <person name="Wing R."/>
        </authorList>
    </citation>
    <scope>NUCLEOTIDE SEQUENCE</scope>
</reference>
<evidence type="ECO:0000313" key="3">
    <source>
        <dbReference type="Proteomes" id="UP000032180"/>
    </source>
</evidence>
<reference evidence="2" key="3">
    <citation type="submission" date="2015-04" db="UniProtKB">
        <authorList>
            <consortium name="EnsemblPlants"/>
        </authorList>
    </citation>
    <scope>IDENTIFICATION</scope>
</reference>
<keyword evidence="3" id="KW-1185">Reference proteome</keyword>
<dbReference type="EnsemblPlants" id="LPERR02G11030.1">
    <property type="protein sequence ID" value="LPERR02G11030.1"/>
    <property type="gene ID" value="LPERR02G11030"/>
</dbReference>
<protein>
    <submittedName>
        <fullName evidence="2">Uncharacterized protein</fullName>
    </submittedName>
</protein>
<accession>A0A0D9VF25</accession>
<feature type="compositionally biased region" description="Low complexity" evidence="1">
    <location>
        <begin position="66"/>
        <end position="107"/>
    </location>
</feature>
<dbReference type="Proteomes" id="UP000032180">
    <property type="component" value="Chromosome 2"/>
</dbReference>
<evidence type="ECO:0000313" key="2">
    <source>
        <dbReference type="EnsemblPlants" id="LPERR02G11030.1"/>
    </source>
</evidence>
<proteinExistence type="predicted"/>
<dbReference type="HOGENOM" id="CLU_1542288_0_0_1"/>
<evidence type="ECO:0000256" key="1">
    <source>
        <dbReference type="SAM" id="MobiDB-lite"/>
    </source>
</evidence>
<dbReference type="AlphaFoldDB" id="A0A0D9VF25"/>
<organism evidence="2 3">
    <name type="scientific">Leersia perrieri</name>
    <dbReference type="NCBI Taxonomy" id="77586"/>
    <lineage>
        <taxon>Eukaryota</taxon>
        <taxon>Viridiplantae</taxon>
        <taxon>Streptophyta</taxon>
        <taxon>Embryophyta</taxon>
        <taxon>Tracheophyta</taxon>
        <taxon>Spermatophyta</taxon>
        <taxon>Magnoliopsida</taxon>
        <taxon>Liliopsida</taxon>
        <taxon>Poales</taxon>
        <taxon>Poaceae</taxon>
        <taxon>BOP clade</taxon>
        <taxon>Oryzoideae</taxon>
        <taxon>Oryzeae</taxon>
        <taxon>Oryzinae</taxon>
        <taxon>Leersia</taxon>
    </lineage>
</organism>
<name>A0A0D9VF25_9ORYZ</name>
<dbReference type="Gramene" id="LPERR02G11030.1">
    <property type="protein sequence ID" value="LPERR02G11030.1"/>
    <property type="gene ID" value="LPERR02G11030"/>
</dbReference>
<feature type="compositionally biased region" description="Basic and acidic residues" evidence="1">
    <location>
        <begin position="111"/>
        <end position="122"/>
    </location>
</feature>
<feature type="region of interest" description="Disordered" evidence="1">
    <location>
        <begin position="1"/>
        <end position="130"/>
    </location>
</feature>
<feature type="compositionally biased region" description="Acidic residues" evidence="1">
    <location>
        <begin position="19"/>
        <end position="33"/>
    </location>
</feature>
<reference evidence="2 3" key="1">
    <citation type="submission" date="2012-08" db="EMBL/GenBank/DDBJ databases">
        <title>Oryza genome evolution.</title>
        <authorList>
            <person name="Wing R.A."/>
        </authorList>
    </citation>
    <scope>NUCLEOTIDE SEQUENCE</scope>
</reference>
<sequence>MTDSPLLYTASNPEAEAAGAEDTEDSSECEEIATESNHKHSKKKAIDLPHAGAAATDTRVPVAPTAAGERAPADPAAAGGRAPRSRTPAGSRAPPGGASAAAVSGTRLSRRPGEQVHVETRRRLQFGTPEGALQAAEALLRHPPVTPAQGSNTQRWFDDLVILVDTAQQGARGG</sequence>